<proteinExistence type="predicted"/>
<reference evidence="1 2" key="1">
    <citation type="submission" date="2020-08" db="EMBL/GenBank/DDBJ databases">
        <title>Genomic Encyclopedia of Type Strains, Phase IV (KMG-IV): sequencing the most valuable type-strain genomes for metagenomic binning, comparative biology and taxonomic classification.</title>
        <authorList>
            <person name="Goeker M."/>
        </authorList>
    </citation>
    <scope>NUCLEOTIDE SEQUENCE [LARGE SCALE GENOMIC DNA]</scope>
    <source>
        <strain evidence="1 2">DSM 23868</strain>
    </source>
</reference>
<comment type="caution">
    <text evidence="1">The sequence shown here is derived from an EMBL/GenBank/DDBJ whole genome shotgun (WGS) entry which is preliminary data.</text>
</comment>
<dbReference type="AlphaFoldDB" id="A0AB34YYB5"/>
<evidence type="ECO:0000313" key="1">
    <source>
        <dbReference type="EMBL" id="MBB4094781.1"/>
    </source>
</evidence>
<dbReference type="EMBL" id="JACIEX010000007">
    <property type="protein sequence ID" value="MBB4094781.1"/>
    <property type="molecule type" value="Genomic_DNA"/>
</dbReference>
<gene>
    <name evidence="1" type="ORF">GGQ79_003316</name>
</gene>
<organism evidence="1 2">
    <name type="scientific">Brucella pecoris</name>
    <dbReference type="NCBI Taxonomy" id="867683"/>
    <lineage>
        <taxon>Bacteria</taxon>
        <taxon>Pseudomonadati</taxon>
        <taxon>Pseudomonadota</taxon>
        <taxon>Alphaproteobacteria</taxon>
        <taxon>Hyphomicrobiales</taxon>
        <taxon>Brucellaceae</taxon>
        <taxon>Brucella/Ochrobactrum group</taxon>
        <taxon>Brucella</taxon>
    </lineage>
</organism>
<keyword evidence="2" id="KW-1185">Reference proteome</keyword>
<accession>A0AB34YYB5</accession>
<name>A0AB34YYB5_9HYPH</name>
<sequence length="76" mass="8362">MNGNAIYLSKYVSRRQNGMIIAPQPYLGRSINTKGRGCHIANALLSAAQLDEPFTFRLLSQTESLARRNVGPKSVV</sequence>
<dbReference type="Proteomes" id="UP000553980">
    <property type="component" value="Unassembled WGS sequence"/>
</dbReference>
<evidence type="ECO:0000313" key="2">
    <source>
        <dbReference type="Proteomes" id="UP000553980"/>
    </source>
</evidence>
<protein>
    <submittedName>
        <fullName evidence="1">Uncharacterized protein</fullName>
    </submittedName>
</protein>